<dbReference type="AlphaFoldDB" id="A0A949JFK7"/>
<evidence type="ECO:0000256" key="5">
    <source>
        <dbReference type="ARBA" id="ARBA00023163"/>
    </source>
</evidence>
<dbReference type="SUPFAM" id="SSF88946">
    <property type="entry name" value="Sigma2 domain of RNA polymerase sigma factors"/>
    <property type="match status" value="1"/>
</dbReference>
<evidence type="ECO:0000259" key="6">
    <source>
        <dbReference type="Pfam" id="PF04542"/>
    </source>
</evidence>
<keyword evidence="4" id="KW-0238">DNA-binding</keyword>
<dbReference type="EMBL" id="JAELVF020000001">
    <property type="protein sequence ID" value="MBU7597599.1"/>
    <property type="molecule type" value="Genomic_DNA"/>
</dbReference>
<dbReference type="SUPFAM" id="SSF88659">
    <property type="entry name" value="Sigma3 and sigma4 domains of RNA polymerase sigma factors"/>
    <property type="match status" value="1"/>
</dbReference>
<dbReference type="PANTHER" id="PTHR43133:SF8">
    <property type="entry name" value="RNA POLYMERASE SIGMA FACTOR HI_1459-RELATED"/>
    <property type="match status" value="1"/>
</dbReference>
<comment type="caution">
    <text evidence="8">The sequence shown here is derived from an EMBL/GenBank/DDBJ whole genome shotgun (WGS) entry which is preliminary data.</text>
</comment>
<dbReference type="InterPro" id="IPR039425">
    <property type="entry name" value="RNA_pol_sigma-70-like"/>
</dbReference>
<dbReference type="Pfam" id="PF08281">
    <property type="entry name" value="Sigma70_r4_2"/>
    <property type="match status" value="1"/>
</dbReference>
<dbReference type="Pfam" id="PF04542">
    <property type="entry name" value="Sigma70_r2"/>
    <property type="match status" value="1"/>
</dbReference>
<dbReference type="InterPro" id="IPR013324">
    <property type="entry name" value="RNA_pol_sigma_r3/r4-like"/>
</dbReference>
<evidence type="ECO:0000256" key="2">
    <source>
        <dbReference type="ARBA" id="ARBA00023015"/>
    </source>
</evidence>
<evidence type="ECO:0000256" key="4">
    <source>
        <dbReference type="ARBA" id="ARBA00023125"/>
    </source>
</evidence>
<feature type="domain" description="RNA polymerase sigma factor 70 region 4 type 2" evidence="7">
    <location>
        <begin position="96"/>
        <end position="146"/>
    </location>
</feature>
<evidence type="ECO:0000259" key="7">
    <source>
        <dbReference type="Pfam" id="PF08281"/>
    </source>
</evidence>
<protein>
    <submittedName>
        <fullName evidence="8">Sigma-70 family RNA polymerase sigma factor</fullName>
    </submittedName>
</protein>
<proteinExistence type="inferred from homology"/>
<comment type="similarity">
    <text evidence="1">Belongs to the sigma-70 factor family. ECF subfamily.</text>
</comment>
<evidence type="ECO:0000256" key="3">
    <source>
        <dbReference type="ARBA" id="ARBA00023082"/>
    </source>
</evidence>
<evidence type="ECO:0000313" key="8">
    <source>
        <dbReference type="EMBL" id="MBU7597599.1"/>
    </source>
</evidence>
<gene>
    <name evidence="8" type="ORF">JGS22_008180</name>
</gene>
<dbReference type="Proteomes" id="UP000694501">
    <property type="component" value="Unassembled WGS sequence"/>
</dbReference>
<dbReference type="GO" id="GO:0016987">
    <property type="term" value="F:sigma factor activity"/>
    <property type="evidence" value="ECO:0007669"/>
    <property type="project" value="UniProtKB-KW"/>
</dbReference>
<keyword evidence="9" id="KW-1185">Reference proteome</keyword>
<dbReference type="InterPro" id="IPR007627">
    <property type="entry name" value="RNA_pol_sigma70_r2"/>
</dbReference>
<organism evidence="8 9">
    <name type="scientific">Streptomyces tardus</name>
    <dbReference type="NCBI Taxonomy" id="2780544"/>
    <lineage>
        <taxon>Bacteria</taxon>
        <taxon>Bacillati</taxon>
        <taxon>Actinomycetota</taxon>
        <taxon>Actinomycetes</taxon>
        <taxon>Kitasatosporales</taxon>
        <taxon>Streptomycetaceae</taxon>
        <taxon>Streptomyces</taxon>
    </lineage>
</organism>
<evidence type="ECO:0000256" key="1">
    <source>
        <dbReference type="ARBA" id="ARBA00010641"/>
    </source>
</evidence>
<keyword evidence="2" id="KW-0805">Transcription regulation</keyword>
<dbReference type="Gene3D" id="1.10.10.10">
    <property type="entry name" value="Winged helix-like DNA-binding domain superfamily/Winged helix DNA-binding domain"/>
    <property type="match status" value="1"/>
</dbReference>
<sequence length="161" mass="17933">MQRPAYVRWAEYKLGNRSDAEEAVDQAFVELAENWPLVLRHEKPAAYAWTVVKHRTIDAGRAGRRRRGLIDTAAFETVALHRATDPLGQLEDSLATYAAIRSLPERQHDVIVHRYCLGHSVSETADILGISEAGVRSTARYAKKNLARALQQEGVTDGLAD</sequence>
<dbReference type="InterPro" id="IPR014284">
    <property type="entry name" value="RNA_pol_sigma-70_dom"/>
</dbReference>
<dbReference type="CDD" id="cd06171">
    <property type="entry name" value="Sigma70_r4"/>
    <property type="match status" value="1"/>
</dbReference>
<evidence type="ECO:0000313" key="9">
    <source>
        <dbReference type="Proteomes" id="UP000694501"/>
    </source>
</evidence>
<dbReference type="NCBIfam" id="TIGR02937">
    <property type="entry name" value="sigma70-ECF"/>
    <property type="match status" value="1"/>
</dbReference>
<reference evidence="8" key="1">
    <citation type="submission" date="2021-06" db="EMBL/GenBank/DDBJ databases">
        <title>Sequencing of actinobacteria type strains.</title>
        <authorList>
            <person name="Nguyen G.-S."/>
            <person name="Wentzel A."/>
        </authorList>
    </citation>
    <scope>NUCLEOTIDE SEQUENCE</scope>
    <source>
        <strain evidence="8">P38-E01</strain>
    </source>
</reference>
<keyword evidence="3" id="KW-0731">Sigma factor</keyword>
<name>A0A949JFK7_9ACTN</name>
<dbReference type="GO" id="GO:0006352">
    <property type="term" value="P:DNA-templated transcription initiation"/>
    <property type="evidence" value="ECO:0007669"/>
    <property type="project" value="InterPro"/>
</dbReference>
<dbReference type="PANTHER" id="PTHR43133">
    <property type="entry name" value="RNA POLYMERASE ECF-TYPE SIGMA FACTO"/>
    <property type="match status" value="1"/>
</dbReference>
<dbReference type="InterPro" id="IPR036388">
    <property type="entry name" value="WH-like_DNA-bd_sf"/>
</dbReference>
<keyword evidence="5" id="KW-0804">Transcription</keyword>
<feature type="domain" description="RNA polymerase sigma-70 region 2" evidence="6">
    <location>
        <begin position="4"/>
        <end position="65"/>
    </location>
</feature>
<dbReference type="GO" id="GO:0003677">
    <property type="term" value="F:DNA binding"/>
    <property type="evidence" value="ECO:0007669"/>
    <property type="project" value="UniProtKB-KW"/>
</dbReference>
<accession>A0A949JFK7</accession>
<dbReference type="InterPro" id="IPR013249">
    <property type="entry name" value="RNA_pol_sigma70_r4_t2"/>
</dbReference>
<dbReference type="InterPro" id="IPR013325">
    <property type="entry name" value="RNA_pol_sigma_r2"/>
</dbReference>
<dbReference type="Gene3D" id="1.10.1740.10">
    <property type="match status" value="1"/>
</dbReference>